<proteinExistence type="predicted"/>
<sequence length="301" mass="31055">MRHGTRPRTGIGAPATPDGAPPAGATPDAATPGRPGRGAQAHRQPTRRELRQREEAARRAREPRFGRGVSVVAMLSVLGIAVATTVPAMALLTDDQVRARTATAHFSSAPASEGDVQALDSITSAEREAIIRDSGAATSGEQLAALRSMRIADTFRNNPAGAIQWPFPVGVPITSGFGPRTAPTAGASTNHLGVDFAPGAGVPVQIIADGVVREVVAHDGGGCGVNVTIDHMIGGQLVSSKYCHLQTGSVRVAAGQQVRVADIVGRVGNTGISTGPHLHFEIRLNGTEPVDPVAWLRANAS</sequence>
<gene>
    <name evidence="5" type="ORF">HNR13_003792</name>
</gene>
<feature type="region of interest" description="Disordered" evidence="2">
    <location>
        <begin position="1"/>
        <end position="63"/>
    </location>
</feature>
<keyword evidence="1" id="KW-0732">Signal</keyword>
<evidence type="ECO:0000313" key="6">
    <source>
        <dbReference type="Proteomes" id="UP000578352"/>
    </source>
</evidence>
<keyword evidence="5" id="KW-0378">Hydrolase</keyword>
<dbReference type="PANTHER" id="PTHR21666:SF289">
    <property type="entry name" value="L-ALA--D-GLU ENDOPEPTIDASE"/>
    <property type="match status" value="1"/>
</dbReference>
<dbReference type="Gene3D" id="2.70.70.10">
    <property type="entry name" value="Glucose Permease (Domain IIA)"/>
    <property type="match status" value="1"/>
</dbReference>
<accession>A0A853D4C3</accession>
<feature type="compositionally biased region" description="Low complexity" evidence="2">
    <location>
        <begin position="9"/>
        <end position="34"/>
    </location>
</feature>
<name>A0A853D4C3_9MICO</name>
<dbReference type="SUPFAM" id="SSF51261">
    <property type="entry name" value="Duplicated hybrid motif"/>
    <property type="match status" value="1"/>
</dbReference>
<feature type="transmembrane region" description="Helical" evidence="3">
    <location>
        <begin position="68"/>
        <end position="92"/>
    </location>
</feature>
<organism evidence="5 6">
    <name type="scientific">Leifsonia shinshuensis</name>
    <dbReference type="NCBI Taxonomy" id="150026"/>
    <lineage>
        <taxon>Bacteria</taxon>
        <taxon>Bacillati</taxon>
        <taxon>Actinomycetota</taxon>
        <taxon>Actinomycetes</taxon>
        <taxon>Micrococcales</taxon>
        <taxon>Microbacteriaceae</taxon>
        <taxon>Leifsonia</taxon>
    </lineage>
</organism>
<dbReference type="InterPro" id="IPR016047">
    <property type="entry name" value="M23ase_b-sheet_dom"/>
</dbReference>
<feature type="compositionally biased region" description="Basic and acidic residues" evidence="2">
    <location>
        <begin position="46"/>
        <end position="63"/>
    </location>
</feature>
<dbReference type="InterPro" id="IPR011055">
    <property type="entry name" value="Dup_hybrid_motif"/>
</dbReference>
<evidence type="ECO:0000313" key="5">
    <source>
        <dbReference type="EMBL" id="NYJ25505.1"/>
    </source>
</evidence>
<keyword evidence="3" id="KW-1133">Transmembrane helix</keyword>
<reference evidence="5 6" key="1">
    <citation type="submission" date="2020-07" db="EMBL/GenBank/DDBJ databases">
        <title>Sequencing the genomes of 1000 actinobacteria strains.</title>
        <authorList>
            <person name="Klenk H.-P."/>
        </authorList>
    </citation>
    <scope>NUCLEOTIDE SEQUENCE [LARGE SCALE GENOMIC DNA]</scope>
    <source>
        <strain evidence="5 6">DSM 15165</strain>
    </source>
</reference>
<protein>
    <submittedName>
        <fullName evidence="5">Murein DD-endopeptidase MepM/ murein hydrolase activator NlpD</fullName>
    </submittedName>
</protein>
<dbReference type="Pfam" id="PF01551">
    <property type="entry name" value="Peptidase_M23"/>
    <property type="match status" value="1"/>
</dbReference>
<feature type="domain" description="M23ase beta-sheet core" evidence="4">
    <location>
        <begin position="190"/>
        <end position="292"/>
    </location>
</feature>
<evidence type="ECO:0000256" key="3">
    <source>
        <dbReference type="SAM" id="Phobius"/>
    </source>
</evidence>
<dbReference type="GO" id="GO:0004222">
    <property type="term" value="F:metalloendopeptidase activity"/>
    <property type="evidence" value="ECO:0007669"/>
    <property type="project" value="TreeGrafter"/>
</dbReference>
<dbReference type="RefSeq" id="WP_179608249.1">
    <property type="nucleotide sequence ID" value="NZ_BAABEH010000001.1"/>
</dbReference>
<dbReference type="CDD" id="cd12797">
    <property type="entry name" value="M23_peptidase"/>
    <property type="match status" value="1"/>
</dbReference>
<keyword evidence="3" id="KW-0472">Membrane</keyword>
<dbReference type="InterPro" id="IPR050570">
    <property type="entry name" value="Cell_wall_metabolism_enzyme"/>
</dbReference>
<dbReference type="PANTHER" id="PTHR21666">
    <property type="entry name" value="PEPTIDASE-RELATED"/>
    <property type="match status" value="1"/>
</dbReference>
<dbReference type="Proteomes" id="UP000578352">
    <property type="component" value="Unassembled WGS sequence"/>
</dbReference>
<evidence type="ECO:0000259" key="4">
    <source>
        <dbReference type="Pfam" id="PF01551"/>
    </source>
</evidence>
<keyword evidence="3" id="KW-0812">Transmembrane</keyword>
<evidence type="ECO:0000256" key="2">
    <source>
        <dbReference type="SAM" id="MobiDB-lite"/>
    </source>
</evidence>
<evidence type="ECO:0000256" key="1">
    <source>
        <dbReference type="ARBA" id="ARBA00022729"/>
    </source>
</evidence>
<dbReference type="EMBL" id="JACCFL010000001">
    <property type="protein sequence ID" value="NYJ25505.1"/>
    <property type="molecule type" value="Genomic_DNA"/>
</dbReference>
<comment type="caution">
    <text evidence="5">The sequence shown here is derived from an EMBL/GenBank/DDBJ whole genome shotgun (WGS) entry which is preliminary data.</text>
</comment>
<dbReference type="AlphaFoldDB" id="A0A853D4C3"/>